<evidence type="ECO:0000313" key="1">
    <source>
        <dbReference type="EMBL" id="AHC40433.1"/>
    </source>
</evidence>
<dbReference type="Proteomes" id="UP000018745">
    <property type="component" value="Chromosome"/>
</dbReference>
<proteinExistence type="predicted"/>
<evidence type="ECO:0000313" key="2">
    <source>
        <dbReference type="Proteomes" id="UP000018745"/>
    </source>
</evidence>
<name>A0ABN4BSB8_9MOLU</name>
<accession>A0ABN4BSB8</accession>
<organism evidence="1 2">
    <name type="scientific">Mycoplasma ovis str. Michigan</name>
    <dbReference type="NCBI Taxonomy" id="1415773"/>
    <lineage>
        <taxon>Bacteria</taxon>
        <taxon>Bacillati</taxon>
        <taxon>Mycoplasmatota</taxon>
        <taxon>Mollicutes</taxon>
        <taxon>Mycoplasmataceae</taxon>
        <taxon>Mycoplasma</taxon>
    </lineage>
</organism>
<gene>
    <name evidence="1" type="ORF">OVS_03410</name>
</gene>
<keyword evidence="2" id="KW-1185">Reference proteome</keyword>
<protein>
    <submittedName>
        <fullName evidence="1">Uncharacterized protein</fullName>
    </submittedName>
</protein>
<reference evidence="1 2" key="1">
    <citation type="journal article" date="2014" name="Genome Announc.">
        <title>Complete Genome Sequence of Mycoplasma ovis Strain Michigan, a Hemoplasma of Sheep with Two Distinct 16S rRNA Genes.</title>
        <authorList>
            <person name="Deshuillers P.L."/>
            <person name="Santos A.P."/>
            <person name="do Nascimento N.C."/>
            <person name="Hampel J.A."/>
            <person name="Bergin I.L."/>
            <person name="Dyson M.C."/>
            <person name="Messick J.B."/>
        </authorList>
    </citation>
    <scope>NUCLEOTIDE SEQUENCE [LARGE SCALE GENOMIC DNA]</scope>
    <source>
        <strain evidence="1 2">Michigan</strain>
    </source>
</reference>
<sequence length="86" mass="10495">MKNIEEALSIIWKCEEFIKTQKTRENLRIFNSKDWEDWNVNTFRFFYLKEEFENDIQLLQSNALAVYKLQQDLERNQAKILSGFKN</sequence>
<dbReference type="EMBL" id="CP006935">
    <property type="protein sequence ID" value="AHC40433.1"/>
    <property type="molecule type" value="Genomic_DNA"/>
</dbReference>